<evidence type="ECO:0000313" key="2">
    <source>
        <dbReference type="EMBL" id="GAA4807768.1"/>
    </source>
</evidence>
<gene>
    <name evidence="2" type="ORF">GCM10023220_42620</name>
</gene>
<evidence type="ECO:0000313" key="3">
    <source>
        <dbReference type="Proteomes" id="UP001501265"/>
    </source>
</evidence>
<dbReference type="EMBL" id="BAABIG010000041">
    <property type="protein sequence ID" value="GAA4807768.1"/>
    <property type="molecule type" value="Genomic_DNA"/>
</dbReference>
<proteinExistence type="predicted"/>
<feature type="region of interest" description="Disordered" evidence="1">
    <location>
        <begin position="143"/>
        <end position="169"/>
    </location>
</feature>
<evidence type="ECO:0000256" key="1">
    <source>
        <dbReference type="SAM" id="MobiDB-lite"/>
    </source>
</evidence>
<organism evidence="2 3">
    <name type="scientific">Streptomyces ziwulingensis</name>
    <dbReference type="NCBI Taxonomy" id="1045501"/>
    <lineage>
        <taxon>Bacteria</taxon>
        <taxon>Bacillati</taxon>
        <taxon>Actinomycetota</taxon>
        <taxon>Actinomycetes</taxon>
        <taxon>Kitasatosporales</taxon>
        <taxon>Streptomycetaceae</taxon>
        <taxon>Streptomyces</taxon>
    </lineage>
</organism>
<accession>A0ABP9CE85</accession>
<protein>
    <submittedName>
        <fullName evidence="2">Uncharacterized protein</fullName>
    </submittedName>
</protein>
<dbReference type="Proteomes" id="UP001501265">
    <property type="component" value="Unassembled WGS sequence"/>
</dbReference>
<comment type="caution">
    <text evidence="2">The sequence shown here is derived from an EMBL/GenBank/DDBJ whole genome shotgun (WGS) entry which is preliminary data.</text>
</comment>
<keyword evidence="3" id="KW-1185">Reference proteome</keyword>
<reference evidence="3" key="1">
    <citation type="journal article" date="2019" name="Int. J. Syst. Evol. Microbiol.">
        <title>The Global Catalogue of Microorganisms (GCM) 10K type strain sequencing project: providing services to taxonomists for standard genome sequencing and annotation.</title>
        <authorList>
            <consortium name="The Broad Institute Genomics Platform"/>
            <consortium name="The Broad Institute Genome Sequencing Center for Infectious Disease"/>
            <person name="Wu L."/>
            <person name="Ma J."/>
        </authorList>
    </citation>
    <scope>NUCLEOTIDE SEQUENCE [LARGE SCALE GENOMIC DNA]</scope>
    <source>
        <strain evidence="3">JCM 18081</strain>
    </source>
</reference>
<sequence>MAALRGRELTLRGSGEYAADPTGAENPAHVTALRGLAMAESPSVPLANLYYLAERGIWPSSHGEWLALLHHSLLGRGRSGKTLAEGLLAAAHRSTLPWHTLWSHGTGPGVATTEHLIRRPTVRRLDLVPARSDTLAVATTGRGGRSAWHLDSGEPADDPGDDAPTIPDIALRPADRNAARPGLLKRMLRTDTRLGAADFPDEAHNAPAEWFESVWGPPHPSGSRSTPCRSVLPTPTHVCWRK</sequence>
<name>A0ABP9CE85_9ACTN</name>